<evidence type="ECO:0000256" key="7">
    <source>
        <dbReference type="ARBA" id="ARBA00039306"/>
    </source>
</evidence>
<dbReference type="STRING" id="1745343.A0A2J6Q700"/>
<evidence type="ECO:0000256" key="1">
    <source>
        <dbReference type="ARBA" id="ARBA00004173"/>
    </source>
</evidence>
<evidence type="ECO:0000259" key="8">
    <source>
        <dbReference type="Pfam" id="PF00177"/>
    </source>
</evidence>
<reference evidence="9 10" key="1">
    <citation type="submission" date="2016-05" db="EMBL/GenBank/DDBJ databases">
        <title>A degradative enzymes factory behind the ericoid mycorrhizal symbiosis.</title>
        <authorList>
            <consortium name="DOE Joint Genome Institute"/>
            <person name="Martino E."/>
            <person name="Morin E."/>
            <person name="Grelet G."/>
            <person name="Kuo A."/>
            <person name="Kohler A."/>
            <person name="Daghino S."/>
            <person name="Barry K."/>
            <person name="Choi C."/>
            <person name="Cichocki N."/>
            <person name="Clum A."/>
            <person name="Copeland A."/>
            <person name="Hainaut M."/>
            <person name="Haridas S."/>
            <person name="Labutti K."/>
            <person name="Lindquist E."/>
            <person name="Lipzen A."/>
            <person name="Khouja H.-R."/>
            <person name="Murat C."/>
            <person name="Ohm R."/>
            <person name="Olson A."/>
            <person name="Spatafora J."/>
            <person name="Veneault-Fourrey C."/>
            <person name="Henrissat B."/>
            <person name="Grigoriev I."/>
            <person name="Martin F."/>
            <person name="Perotto S."/>
        </authorList>
    </citation>
    <scope>NUCLEOTIDE SEQUENCE [LARGE SCALE GENOMIC DNA]</scope>
    <source>
        <strain evidence="9 10">UAMH 7357</strain>
    </source>
</reference>
<evidence type="ECO:0000256" key="2">
    <source>
        <dbReference type="ARBA" id="ARBA00007151"/>
    </source>
</evidence>
<keyword evidence="3 9" id="KW-0689">Ribosomal protein</keyword>
<evidence type="ECO:0000256" key="4">
    <source>
        <dbReference type="ARBA" id="ARBA00023128"/>
    </source>
</evidence>
<dbReference type="GO" id="GO:0006412">
    <property type="term" value="P:translation"/>
    <property type="evidence" value="ECO:0007669"/>
    <property type="project" value="InterPro"/>
</dbReference>
<evidence type="ECO:0000313" key="9">
    <source>
        <dbReference type="EMBL" id="PMD22031.1"/>
    </source>
</evidence>
<keyword evidence="5" id="KW-0687">Ribonucleoprotein</keyword>
<organism evidence="9 10">
    <name type="scientific">Hyaloscypha hepaticicola</name>
    <dbReference type="NCBI Taxonomy" id="2082293"/>
    <lineage>
        <taxon>Eukaryota</taxon>
        <taxon>Fungi</taxon>
        <taxon>Dikarya</taxon>
        <taxon>Ascomycota</taxon>
        <taxon>Pezizomycotina</taxon>
        <taxon>Leotiomycetes</taxon>
        <taxon>Helotiales</taxon>
        <taxon>Hyaloscyphaceae</taxon>
        <taxon>Hyaloscypha</taxon>
    </lineage>
</organism>
<dbReference type="FunFam" id="1.10.455.10:FF:000006">
    <property type="entry name" value="37S ribosomal protein S7, mitochondrial"/>
    <property type="match status" value="1"/>
</dbReference>
<sequence length="334" mass="36032">MPPRLNIFGVSRSLAIRPRPSIASHQSRILPVVSQRGFADEKDPNLSKGPNEAGLGHVSEEAADLGRVMGETQPDLGQGTPVQDILKRDEEGRDKAPAVIKEEIDSIKADAAESTSFANLLALGQIENIATGGHGTDPVNVDTVGHKYGLPELPLPKNSNLKYRYDPIVSQVTNLLMKDGKLGVAQRNMSFILNHLRTAPPPVPNPARPLVPGSPAPNHLPLDPIGYLTVAIDSVAPLLRIRSQRGAAGGGAALQIPVPLGLRQRRRQAVQWILDAANKKKSRGSGRNQFALRFADELINVVEGKSSVWEKRQVVHKTGTSARANLSYRPGGRR</sequence>
<protein>
    <recommendedName>
        <fullName evidence="7">Small ribosomal subunit protein uS7m</fullName>
    </recommendedName>
</protein>
<proteinExistence type="inferred from homology"/>
<dbReference type="AlphaFoldDB" id="A0A2J6Q700"/>
<name>A0A2J6Q700_9HELO</name>
<keyword evidence="4" id="KW-0496">Mitochondrion</keyword>
<accession>A0A2J6Q700</accession>
<keyword evidence="10" id="KW-1185">Reference proteome</keyword>
<dbReference type="GO" id="GO:0005739">
    <property type="term" value="C:mitochondrion"/>
    <property type="evidence" value="ECO:0007669"/>
    <property type="project" value="UniProtKB-SubCell"/>
</dbReference>
<evidence type="ECO:0000256" key="6">
    <source>
        <dbReference type="ARBA" id="ARBA00037226"/>
    </source>
</evidence>
<dbReference type="EMBL" id="KZ613479">
    <property type="protein sequence ID" value="PMD22031.1"/>
    <property type="molecule type" value="Genomic_DNA"/>
</dbReference>
<dbReference type="Pfam" id="PF00177">
    <property type="entry name" value="Ribosomal_S7"/>
    <property type="match status" value="1"/>
</dbReference>
<evidence type="ECO:0000313" key="10">
    <source>
        <dbReference type="Proteomes" id="UP000235672"/>
    </source>
</evidence>
<dbReference type="InterPro" id="IPR000235">
    <property type="entry name" value="Ribosomal_uS7"/>
</dbReference>
<dbReference type="OrthoDB" id="9972728at2759"/>
<dbReference type="Proteomes" id="UP000235672">
    <property type="component" value="Unassembled WGS sequence"/>
</dbReference>
<dbReference type="GO" id="GO:1990904">
    <property type="term" value="C:ribonucleoprotein complex"/>
    <property type="evidence" value="ECO:0007669"/>
    <property type="project" value="UniProtKB-KW"/>
</dbReference>
<comment type="similarity">
    <text evidence="2">Belongs to the universal ribosomal protein uS7 family.</text>
</comment>
<feature type="domain" description="Small ribosomal subunit protein uS7" evidence="8">
    <location>
        <begin position="166"/>
        <end position="323"/>
    </location>
</feature>
<evidence type="ECO:0000256" key="3">
    <source>
        <dbReference type="ARBA" id="ARBA00022980"/>
    </source>
</evidence>
<dbReference type="CDD" id="cd14868">
    <property type="entry name" value="uS7_Mitochondria_Fungi"/>
    <property type="match status" value="1"/>
</dbReference>
<comment type="subcellular location">
    <subcellularLocation>
        <location evidence="1">Mitochondrion</location>
    </subcellularLocation>
</comment>
<gene>
    <name evidence="9" type="ORF">NA56DRAFT_670591</name>
</gene>
<dbReference type="PANTHER" id="PTHR11205">
    <property type="entry name" value="RIBOSOMAL PROTEIN S7"/>
    <property type="match status" value="1"/>
</dbReference>
<dbReference type="Gene3D" id="1.10.455.10">
    <property type="entry name" value="Ribosomal protein S7 domain"/>
    <property type="match status" value="1"/>
</dbReference>
<dbReference type="InterPro" id="IPR047988">
    <property type="entry name" value="Ribosomal_uS7m_fungi"/>
</dbReference>
<comment type="function">
    <text evidence="6">Component of the mitochondrial ribosome (mitoribosome), a dedicated translation machinery responsible for the synthesis of mitochondrial genome-encoded proteins, including at least some of the essential transmembrane subunits of the mitochondrial respiratory chain. The mitoribosomes are attached to the mitochondrial inner membrane and translation products are cotranslationally integrated into the membrane.</text>
</comment>
<dbReference type="GO" id="GO:0005840">
    <property type="term" value="C:ribosome"/>
    <property type="evidence" value="ECO:0007669"/>
    <property type="project" value="UniProtKB-KW"/>
</dbReference>
<evidence type="ECO:0000256" key="5">
    <source>
        <dbReference type="ARBA" id="ARBA00023274"/>
    </source>
</evidence>
<dbReference type="InterPro" id="IPR023798">
    <property type="entry name" value="Ribosomal_uS7_dom"/>
</dbReference>
<dbReference type="InterPro" id="IPR036823">
    <property type="entry name" value="Ribosomal_uS7_dom_sf"/>
</dbReference>
<dbReference type="SUPFAM" id="SSF47973">
    <property type="entry name" value="Ribosomal protein S7"/>
    <property type="match status" value="1"/>
</dbReference>